<comment type="caution">
    <text evidence="1">The sequence shown here is derived from an EMBL/GenBank/DDBJ whole genome shotgun (WGS) entry which is preliminary data.</text>
</comment>
<dbReference type="Proteomes" id="UP000307768">
    <property type="component" value="Unassembled WGS sequence"/>
</dbReference>
<sequence length="198" mass="22306">MFIQVIQGPCTRQDEMRATMEQWRTERADDVVGWLGGTYGFTDDGMFVAVVRFDSEESARSNSDSREQSDWWERTRGLFDSEPQFHDCTDVTLALDGGSDDAGFVQVIQGRVADADRLKSMLTDTDQLHEARPDIIGATLAISDDGTFTETVAFTDEESARRGEQQDMPEEVRADMEAAMADVSYLDLHQPWFASRWG</sequence>
<organism evidence="1 2">
    <name type="scientific">Mumia zhuanghuii</name>
    <dbReference type="NCBI Taxonomy" id="2585211"/>
    <lineage>
        <taxon>Bacteria</taxon>
        <taxon>Bacillati</taxon>
        <taxon>Actinomycetota</taxon>
        <taxon>Actinomycetes</taxon>
        <taxon>Propionibacteriales</taxon>
        <taxon>Nocardioidaceae</taxon>
        <taxon>Mumia</taxon>
    </lineage>
</organism>
<reference evidence="1 2" key="1">
    <citation type="submission" date="2019-09" db="EMBL/GenBank/DDBJ databases">
        <title>Mumia zhuanghuii sp. nov. isolated from the intestinal contents of plateau pika (Ochotona curzoniae) in the Qinghai-Tibet plateau of China.</title>
        <authorList>
            <person name="Tian Z."/>
        </authorList>
    </citation>
    <scope>NUCLEOTIDE SEQUENCE [LARGE SCALE GENOMIC DNA]</scope>
    <source>
        <strain evidence="2">350</strain>
    </source>
</reference>
<dbReference type="EMBL" id="VDFQ02000001">
    <property type="protein sequence ID" value="KAA1425166.1"/>
    <property type="molecule type" value="Genomic_DNA"/>
</dbReference>
<protein>
    <recommendedName>
        <fullName evidence="3">ABM domain-containing protein</fullName>
    </recommendedName>
</protein>
<dbReference type="RefSeq" id="WP_149768340.1">
    <property type="nucleotide sequence ID" value="NZ_VDFQ02000001.1"/>
</dbReference>
<dbReference type="OrthoDB" id="3464514at2"/>
<accession>A0A5Q6S490</accession>
<evidence type="ECO:0000313" key="1">
    <source>
        <dbReference type="EMBL" id="KAA1425166.1"/>
    </source>
</evidence>
<gene>
    <name evidence="1" type="ORF">FE697_004640</name>
</gene>
<evidence type="ECO:0008006" key="3">
    <source>
        <dbReference type="Google" id="ProtNLM"/>
    </source>
</evidence>
<name>A0A5Q6S490_9ACTN</name>
<dbReference type="SUPFAM" id="SSF54909">
    <property type="entry name" value="Dimeric alpha+beta barrel"/>
    <property type="match status" value="1"/>
</dbReference>
<evidence type="ECO:0000313" key="2">
    <source>
        <dbReference type="Proteomes" id="UP000307768"/>
    </source>
</evidence>
<dbReference type="AlphaFoldDB" id="A0A5Q6S490"/>
<proteinExistence type="predicted"/>
<dbReference type="InterPro" id="IPR011008">
    <property type="entry name" value="Dimeric_a/b-barrel"/>
</dbReference>